<accession>A0A417Z0M3</accession>
<name>A0A417Z0M3_9MICO</name>
<proteinExistence type="predicted"/>
<dbReference type="GO" id="GO:0050839">
    <property type="term" value="F:cell adhesion molecule binding"/>
    <property type="evidence" value="ECO:0007669"/>
    <property type="project" value="TreeGrafter"/>
</dbReference>
<dbReference type="InterPro" id="IPR036378">
    <property type="entry name" value="FAS1_dom_sf"/>
</dbReference>
<evidence type="ECO:0000313" key="6">
    <source>
        <dbReference type="Proteomes" id="UP000285376"/>
    </source>
</evidence>
<evidence type="ECO:0000259" key="4">
    <source>
        <dbReference type="PROSITE" id="PS50213"/>
    </source>
</evidence>
<dbReference type="SUPFAM" id="SSF82153">
    <property type="entry name" value="FAS1 domain"/>
    <property type="match status" value="1"/>
</dbReference>
<feature type="domain" description="FAS1" evidence="4">
    <location>
        <begin position="85"/>
        <end position="214"/>
    </location>
</feature>
<dbReference type="PANTHER" id="PTHR10900:SF77">
    <property type="entry name" value="FI19380P1"/>
    <property type="match status" value="1"/>
</dbReference>
<sequence>MKSKATALVLATAGALSLGACGNGDSSSGSSSAMSSTTSASSSAQADSSSSSAMGEKGMNASKPFGPACSSVPKSGKGSFQGMTGDPVATAASNNPALSTLTMAIKKAGLVDTLNTSKDLTVFAPANSAFTKLPKAQLDKTLADKAALTKLLTGHVVKGRMAPNQLAGEHKTLAGSTVKVTGSGEKFMVNGKSSVVCGNVQTSNATVYIIDSVLM</sequence>
<feature type="chain" id="PRO_5039414045" evidence="3">
    <location>
        <begin position="23"/>
        <end position="215"/>
    </location>
</feature>
<dbReference type="GO" id="GO:0005615">
    <property type="term" value="C:extracellular space"/>
    <property type="evidence" value="ECO:0007669"/>
    <property type="project" value="TreeGrafter"/>
</dbReference>
<dbReference type="InterPro" id="IPR050904">
    <property type="entry name" value="Adhesion/Biosynth-related"/>
</dbReference>
<protein>
    <submittedName>
        <fullName evidence="5">Fasciclin domain-containing protein</fullName>
    </submittedName>
</protein>
<dbReference type="Gene3D" id="2.30.180.10">
    <property type="entry name" value="FAS1 domain"/>
    <property type="match status" value="1"/>
</dbReference>
<feature type="signal peptide" evidence="3">
    <location>
        <begin position="1"/>
        <end position="22"/>
    </location>
</feature>
<dbReference type="GO" id="GO:0007155">
    <property type="term" value="P:cell adhesion"/>
    <property type="evidence" value="ECO:0007669"/>
    <property type="project" value="TreeGrafter"/>
</dbReference>
<evidence type="ECO:0000256" key="2">
    <source>
        <dbReference type="SAM" id="MobiDB-lite"/>
    </source>
</evidence>
<evidence type="ECO:0000256" key="1">
    <source>
        <dbReference type="ARBA" id="ARBA00022729"/>
    </source>
</evidence>
<dbReference type="EMBL" id="QWLM01000023">
    <property type="protein sequence ID" value="RHW43842.1"/>
    <property type="molecule type" value="Genomic_DNA"/>
</dbReference>
<dbReference type="Proteomes" id="UP000285376">
    <property type="component" value="Unassembled WGS sequence"/>
</dbReference>
<reference evidence="5 6" key="1">
    <citation type="submission" date="2018-08" db="EMBL/GenBank/DDBJ databases">
        <title>Whole genome sequence analysis of Dermacoccus abyssi bacteria isolated from Deep Mariana trench Micromonospora spp reveals genes involved in the environmental adaptation and production of secondary metabolites.</title>
        <authorList>
            <person name="Abdel-Mageed W.M."/>
            <person name="Lehri B."/>
            <person name="Nouioui I."/>
            <person name="Goodfellow I."/>
            <person name="Jaspars M."/>
            <person name="Karlyshev A."/>
        </authorList>
    </citation>
    <scope>NUCLEOTIDE SEQUENCE [LARGE SCALE GENOMIC DNA]</scope>
    <source>
        <strain evidence="5 6">MT1.1</strain>
    </source>
</reference>
<dbReference type="InterPro" id="IPR000782">
    <property type="entry name" value="FAS1_domain"/>
</dbReference>
<dbReference type="SMART" id="SM00554">
    <property type="entry name" value="FAS1"/>
    <property type="match status" value="1"/>
</dbReference>
<gene>
    <name evidence="5" type="ORF">D1832_14115</name>
</gene>
<dbReference type="GO" id="GO:0030198">
    <property type="term" value="P:extracellular matrix organization"/>
    <property type="evidence" value="ECO:0007669"/>
    <property type="project" value="TreeGrafter"/>
</dbReference>
<keyword evidence="1 3" id="KW-0732">Signal</keyword>
<dbReference type="FunFam" id="2.30.180.10:FF:000019">
    <property type="entry name" value="Cell surface lipoprotein"/>
    <property type="match status" value="1"/>
</dbReference>
<feature type="region of interest" description="Disordered" evidence="2">
    <location>
        <begin position="17"/>
        <end position="83"/>
    </location>
</feature>
<dbReference type="RefSeq" id="WP_118914964.1">
    <property type="nucleotide sequence ID" value="NZ_CBCRVH010000023.1"/>
</dbReference>
<dbReference type="PANTHER" id="PTHR10900">
    <property type="entry name" value="PERIOSTIN-RELATED"/>
    <property type="match status" value="1"/>
</dbReference>
<feature type="compositionally biased region" description="Low complexity" evidence="2">
    <location>
        <begin position="17"/>
        <end position="54"/>
    </location>
</feature>
<evidence type="ECO:0000256" key="3">
    <source>
        <dbReference type="SAM" id="SignalP"/>
    </source>
</evidence>
<dbReference type="AlphaFoldDB" id="A0A417Z0M3"/>
<dbReference type="Pfam" id="PF02469">
    <property type="entry name" value="Fasciclin"/>
    <property type="match status" value="1"/>
</dbReference>
<comment type="caution">
    <text evidence="5">The sequence shown here is derived from an EMBL/GenBank/DDBJ whole genome shotgun (WGS) entry which is preliminary data.</text>
</comment>
<dbReference type="PROSITE" id="PS51257">
    <property type="entry name" value="PROKAR_LIPOPROTEIN"/>
    <property type="match status" value="1"/>
</dbReference>
<dbReference type="PROSITE" id="PS50213">
    <property type="entry name" value="FAS1"/>
    <property type="match status" value="1"/>
</dbReference>
<organism evidence="5 6">
    <name type="scientific">Dermacoccus abyssi</name>
    <dbReference type="NCBI Taxonomy" id="322596"/>
    <lineage>
        <taxon>Bacteria</taxon>
        <taxon>Bacillati</taxon>
        <taxon>Actinomycetota</taxon>
        <taxon>Actinomycetes</taxon>
        <taxon>Micrococcales</taxon>
        <taxon>Dermacoccaceae</taxon>
        <taxon>Dermacoccus</taxon>
    </lineage>
</organism>
<evidence type="ECO:0000313" key="5">
    <source>
        <dbReference type="EMBL" id="RHW43842.1"/>
    </source>
</evidence>
<dbReference type="GO" id="GO:0031012">
    <property type="term" value="C:extracellular matrix"/>
    <property type="evidence" value="ECO:0007669"/>
    <property type="project" value="TreeGrafter"/>
</dbReference>